<evidence type="ECO:0000256" key="3">
    <source>
        <dbReference type="ARBA" id="ARBA00022692"/>
    </source>
</evidence>
<reference evidence="8 9" key="1">
    <citation type="submission" date="2017-08" db="EMBL/GenBank/DDBJ databases">
        <title>Aliifodinibius alkalisoli sp. nov., isolated from saline alkaline soil.</title>
        <authorList>
            <person name="Liu D."/>
            <person name="Zhang G."/>
        </authorList>
    </citation>
    <scope>NUCLEOTIDE SEQUENCE [LARGE SCALE GENOMIC DNA]</scope>
    <source>
        <strain evidence="8 9">WN023</strain>
    </source>
</reference>
<comment type="subcellular location">
    <subcellularLocation>
        <location evidence="1">Cell membrane</location>
        <topology evidence="1">Multi-pass membrane protein</topology>
    </subcellularLocation>
</comment>
<dbReference type="Pfam" id="PF01292">
    <property type="entry name" value="Ni_hydr_CYTB"/>
    <property type="match status" value="1"/>
</dbReference>
<keyword evidence="9" id="KW-1185">Reference proteome</keyword>
<dbReference type="RefSeq" id="WP_095605207.1">
    <property type="nucleotide sequence ID" value="NZ_NSKE01000002.1"/>
</dbReference>
<dbReference type="GO" id="GO:0022904">
    <property type="term" value="P:respiratory electron transport chain"/>
    <property type="evidence" value="ECO:0007669"/>
    <property type="project" value="InterPro"/>
</dbReference>
<dbReference type="PANTHER" id="PTHR30485:SF2">
    <property type="entry name" value="BLL0597 PROTEIN"/>
    <property type="match status" value="1"/>
</dbReference>
<evidence type="ECO:0000256" key="5">
    <source>
        <dbReference type="ARBA" id="ARBA00023136"/>
    </source>
</evidence>
<feature type="transmembrane region" description="Helical" evidence="6">
    <location>
        <begin position="137"/>
        <end position="158"/>
    </location>
</feature>
<evidence type="ECO:0000256" key="4">
    <source>
        <dbReference type="ARBA" id="ARBA00022989"/>
    </source>
</evidence>
<feature type="domain" description="Cytochrome b561 bacterial/Ni-hydrogenase" evidence="7">
    <location>
        <begin position="6"/>
        <end position="171"/>
    </location>
</feature>
<feature type="transmembrane region" description="Helical" evidence="6">
    <location>
        <begin position="103"/>
        <end position="125"/>
    </location>
</feature>
<comment type="caution">
    <text evidence="8">The sequence shown here is derived from an EMBL/GenBank/DDBJ whole genome shotgun (WGS) entry which is preliminary data.</text>
</comment>
<evidence type="ECO:0000313" key="9">
    <source>
        <dbReference type="Proteomes" id="UP000218831"/>
    </source>
</evidence>
<keyword evidence="2" id="KW-1003">Cell membrane</keyword>
<keyword evidence="3 6" id="KW-0812">Transmembrane</keyword>
<dbReference type="GO" id="GO:0020037">
    <property type="term" value="F:heme binding"/>
    <property type="evidence" value="ECO:0007669"/>
    <property type="project" value="TreeGrafter"/>
</dbReference>
<feature type="transmembrane region" description="Helical" evidence="6">
    <location>
        <begin position="39"/>
        <end position="62"/>
    </location>
</feature>
<keyword evidence="4 6" id="KW-1133">Transmembrane helix</keyword>
<dbReference type="SUPFAM" id="SSF81342">
    <property type="entry name" value="Transmembrane di-heme cytochromes"/>
    <property type="match status" value="1"/>
</dbReference>
<dbReference type="Gene3D" id="1.20.950.20">
    <property type="entry name" value="Transmembrane di-heme cytochromes, Chain C"/>
    <property type="match status" value="1"/>
</dbReference>
<dbReference type="PANTHER" id="PTHR30485">
    <property type="entry name" value="NI/FE-HYDROGENASE 1 B-TYPE CYTOCHROME SUBUNIT"/>
    <property type="match status" value="1"/>
</dbReference>
<dbReference type="InterPro" id="IPR011577">
    <property type="entry name" value="Cyt_b561_bac/Ni-Hgenase"/>
</dbReference>
<organism evidence="8 9">
    <name type="scientific">Fodinibius salipaludis</name>
    <dbReference type="NCBI Taxonomy" id="2032627"/>
    <lineage>
        <taxon>Bacteria</taxon>
        <taxon>Pseudomonadati</taxon>
        <taxon>Balneolota</taxon>
        <taxon>Balneolia</taxon>
        <taxon>Balneolales</taxon>
        <taxon>Balneolaceae</taxon>
        <taxon>Fodinibius</taxon>
    </lineage>
</organism>
<dbReference type="GO" id="GO:0005886">
    <property type="term" value="C:plasma membrane"/>
    <property type="evidence" value="ECO:0007669"/>
    <property type="project" value="UniProtKB-SubCell"/>
</dbReference>
<evidence type="ECO:0000313" key="8">
    <source>
        <dbReference type="EMBL" id="PAU95080.1"/>
    </source>
</evidence>
<dbReference type="GO" id="GO:0009055">
    <property type="term" value="F:electron transfer activity"/>
    <property type="evidence" value="ECO:0007669"/>
    <property type="project" value="InterPro"/>
</dbReference>
<evidence type="ECO:0000256" key="1">
    <source>
        <dbReference type="ARBA" id="ARBA00004651"/>
    </source>
</evidence>
<dbReference type="InterPro" id="IPR016174">
    <property type="entry name" value="Di-haem_cyt_TM"/>
</dbReference>
<gene>
    <name evidence="8" type="ORF">CK503_02455</name>
</gene>
<feature type="transmembrane region" description="Helical" evidence="6">
    <location>
        <begin position="188"/>
        <end position="206"/>
    </location>
</feature>
<keyword evidence="5 6" id="KW-0472">Membrane</keyword>
<sequence>MKKTSVYDWPTRLFHWLFAFLFLAAFIIGETVDDDSSLFSYHMLAGLTIVFLIILRIVWGFIGSTYARFSSFKLKPAELFKYVKDAVMAKTKRYLGHNPASSYAALLMFISAIGLAVTGVLMTSGSETDFYEETHEILANVFLVAVITHLVGIVFHHLKHRDALWSSMMDGKKKALPDKVGITNMKPVAGILFIIVTLLWFGYLGAQYDRNTQTLDLFGTELTLGEEEHESLSVLEDEDHEQEND</sequence>
<evidence type="ECO:0000256" key="2">
    <source>
        <dbReference type="ARBA" id="ARBA00022475"/>
    </source>
</evidence>
<evidence type="ECO:0000259" key="7">
    <source>
        <dbReference type="Pfam" id="PF01292"/>
    </source>
</evidence>
<dbReference type="OrthoDB" id="197262at2"/>
<protein>
    <submittedName>
        <fullName evidence="8">Cytochrome b</fullName>
    </submittedName>
</protein>
<name>A0A2A2GD34_9BACT</name>
<proteinExistence type="predicted"/>
<dbReference type="AlphaFoldDB" id="A0A2A2GD34"/>
<evidence type="ECO:0000256" key="6">
    <source>
        <dbReference type="SAM" id="Phobius"/>
    </source>
</evidence>
<dbReference type="Proteomes" id="UP000218831">
    <property type="component" value="Unassembled WGS sequence"/>
</dbReference>
<dbReference type="InterPro" id="IPR051542">
    <property type="entry name" value="Hydrogenase_cytochrome"/>
</dbReference>
<dbReference type="EMBL" id="NSKE01000002">
    <property type="protein sequence ID" value="PAU95080.1"/>
    <property type="molecule type" value="Genomic_DNA"/>
</dbReference>
<accession>A0A2A2GD34</accession>